<dbReference type="Gene3D" id="3.30.450.40">
    <property type="match status" value="1"/>
</dbReference>
<dbReference type="PROSITE" id="PS50045">
    <property type="entry name" value="SIGMA54_INTERACT_4"/>
    <property type="match status" value="1"/>
</dbReference>
<dbReference type="InterPro" id="IPR029016">
    <property type="entry name" value="GAF-like_dom_sf"/>
</dbReference>
<keyword evidence="1" id="KW-0547">Nucleotide-binding</keyword>
<dbReference type="Gene3D" id="1.10.8.60">
    <property type="match status" value="1"/>
</dbReference>
<reference evidence="8" key="2">
    <citation type="submission" date="2020-09" db="EMBL/GenBank/DDBJ databases">
        <authorList>
            <person name="Sun Q."/>
            <person name="Ohkuma M."/>
        </authorList>
    </citation>
    <scope>NUCLEOTIDE SEQUENCE</scope>
    <source>
        <strain evidence="8">JCM 3086</strain>
    </source>
</reference>
<accession>A0A917KBY0</accession>
<evidence type="ECO:0000256" key="5">
    <source>
        <dbReference type="ARBA" id="ARBA00023163"/>
    </source>
</evidence>
<dbReference type="InterPro" id="IPR027417">
    <property type="entry name" value="P-loop_NTPase"/>
</dbReference>
<keyword evidence="9" id="KW-1185">Reference proteome</keyword>
<dbReference type="Gene3D" id="3.40.50.300">
    <property type="entry name" value="P-loop containing nucleotide triphosphate hydrolases"/>
    <property type="match status" value="1"/>
</dbReference>
<feature type="region of interest" description="Disordered" evidence="6">
    <location>
        <begin position="1"/>
        <end position="31"/>
    </location>
</feature>
<keyword evidence="2" id="KW-0067">ATP-binding</keyword>
<dbReference type="Proteomes" id="UP000657574">
    <property type="component" value="Unassembled WGS sequence"/>
</dbReference>
<dbReference type="InterPro" id="IPR009057">
    <property type="entry name" value="Homeodomain-like_sf"/>
</dbReference>
<comment type="caution">
    <text evidence="8">The sequence shown here is derived from an EMBL/GenBank/DDBJ whole genome shotgun (WGS) entry which is preliminary data.</text>
</comment>
<dbReference type="PRINTS" id="PR01590">
    <property type="entry name" value="HTHFIS"/>
</dbReference>
<keyword evidence="4" id="KW-0238">DNA-binding</keyword>
<dbReference type="PANTHER" id="PTHR32071:SF122">
    <property type="entry name" value="SIGMA FACTOR"/>
    <property type="match status" value="1"/>
</dbReference>
<dbReference type="Pfam" id="PF02954">
    <property type="entry name" value="HTH_8"/>
    <property type="match status" value="1"/>
</dbReference>
<dbReference type="Gene3D" id="1.10.10.60">
    <property type="entry name" value="Homeodomain-like"/>
    <property type="match status" value="1"/>
</dbReference>
<evidence type="ECO:0000256" key="6">
    <source>
        <dbReference type="SAM" id="MobiDB-lite"/>
    </source>
</evidence>
<organism evidence="8 9">
    <name type="scientific">Streptomyces brasiliensis</name>
    <dbReference type="NCBI Taxonomy" id="1954"/>
    <lineage>
        <taxon>Bacteria</taxon>
        <taxon>Bacillati</taxon>
        <taxon>Actinomycetota</taxon>
        <taxon>Actinomycetes</taxon>
        <taxon>Kitasatosporales</taxon>
        <taxon>Streptomycetaceae</taxon>
        <taxon>Streptomyces</taxon>
    </lineage>
</organism>
<evidence type="ECO:0000256" key="1">
    <source>
        <dbReference type="ARBA" id="ARBA00022741"/>
    </source>
</evidence>
<dbReference type="SUPFAM" id="SSF52540">
    <property type="entry name" value="P-loop containing nucleoside triphosphate hydrolases"/>
    <property type="match status" value="1"/>
</dbReference>
<dbReference type="Pfam" id="PF01590">
    <property type="entry name" value="GAF"/>
    <property type="match status" value="1"/>
</dbReference>
<sequence length="628" mass="67815">MEPAAPLESLKPVERPRPSPSATPLALDRPVPHLNPVRARTLFLEGSSVPEADVREPILSSWQRSRFWGVDADRIEAPYNADFDPHSRLATAARPVLDRLSEALQGTPMSLILTDSKGRVRERRTGDRALHRHLDDICLAPGFSYAEEYVGTNGIGTAAEDGRTAHVFGSEHFSERLQRVSCAAAPIRNPASGRVIGLIDLTSWQHTASPLMLALVREAAADIEERLLDIGSERERAALRAFLTYRQNSRKALVTLTDGLLLADAAATELLGPDDHRKLRELAAGPTGLSEQRMLLSDGRAVQVRGRQVEGEAADGVPAAYLIELRLVADLDEPASRASAQAPRLPGIAGCSPAFQGVVNQLLRHCGQGRWTLVDGEAGTGKHELVRAVHRHAAPTAPYAVHDAAHARAGTADWLRTVYQDLAEDRGTVVLRHLELLSAAVLGQLDAVLRTTAGRSGWVAALLTRDRPTLPRGGTPRDGTDPVAAVRARFGAEVTVPPLRHRTADVPPLVTCLIARQDGDVRCTEGALRALSRAPWPGNVRQLAGSLRYADAHRSGPLIEESDLPPSLLSQAQHPLSAWESTERDLIVQALLDHGGDKAKAAKALGISRATIYRKITSYGIRLGPDAR</sequence>
<proteinExistence type="predicted"/>
<dbReference type="GO" id="GO:0006355">
    <property type="term" value="P:regulation of DNA-templated transcription"/>
    <property type="evidence" value="ECO:0007669"/>
    <property type="project" value="InterPro"/>
</dbReference>
<evidence type="ECO:0000259" key="7">
    <source>
        <dbReference type="PROSITE" id="PS50045"/>
    </source>
</evidence>
<dbReference type="EMBL" id="BMQA01000004">
    <property type="protein sequence ID" value="GGJ06945.1"/>
    <property type="molecule type" value="Genomic_DNA"/>
</dbReference>
<gene>
    <name evidence="8" type="ORF">GCM10010121_016700</name>
</gene>
<dbReference type="InterPro" id="IPR003018">
    <property type="entry name" value="GAF"/>
</dbReference>
<dbReference type="InterPro" id="IPR058031">
    <property type="entry name" value="AAA_lid_NorR"/>
</dbReference>
<evidence type="ECO:0000313" key="9">
    <source>
        <dbReference type="Proteomes" id="UP000657574"/>
    </source>
</evidence>
<dbReference type="SUPFAM" id="SSF46689">
    <property type="entry name" value="Homeodomain-like"/>
    <property type="match status" value="1"/>
</dbReference>
<dbReference type="GO" id="GO:0043565">
    <property type="term" value="F:sequence-specific DNA binding"/>
    <property type="evidence" value="ECO:0007669"/>
    <property type="project" value="InterPro"/>
</dbReference>
<evidence type="ECO:0000256" key="3">
    <source>
        <dbReference type="ARBA" id="ARBA00023015"/>
    </source>
</evidence>
<keyword evidence="3" id="KW-0805">Transcription regulation</keyword>
<evidence type="ECO:0000256" key="4">
    <source>
        <dbReference type="ARBA" id="ARBA00023125"/>
    </source>
</evidence>
<keyword evidence="5" id="KW-0804">Transcription</keyword>
<feature type="domain" description="Sigma-54 factor interaction" evidence="7">
    <location>
        <begin position="493"/>
        <end position="552"/>
    </location>
</feature>
<reference evidence="8" key="1">
    <citation type="journal article" date="2014" name="Int. J. Syst. Evol. Microbiol.">
        <title>Complete genome sequence of Corynebacterium casei LMG S-19264T (=DSM 44701T), isolated from a smear-ripened cheese.</title>
        <authorList>
            <consortium name="US DOE Joint Genome Institute (JGI-PGF)"/>
            <person name="Walter F."/>
            <person name="Albersmeier A."/>
            <person name="Kalinowski J."/>
            <person name="Ruckert C."/>
        </authorList>
    </citation>
    <scope>NUCLEOTIDE SEQUENCE</scope>
    <source>
        <strain evidence="8">JCM 3086</strain>
    </source>
</reference>
<dbReference type="AlphaFoldDB" id="A0A917KBY0"/>
<name>A0A917KBY0_9ACTN</name>
<protein>
    <submittedName>
        <fullName evidence="8">Fis family transcriptional regulator</fullName>
    </submittedName>
</protein>
<evidence type="ECO:0000313" key="8">
    <source>
        <dbReference type="EMBL" id="GGJ06945.1"/>
    </source>
</evidence>
<evidence type="ECO:0000256" key="2">
    <source>
        <dbReference type="ARBA" id="ARBA00022840"/>
    </source>
</evidence>
<dbReference type="GO" id="GO:0005524">
    <property type="term" value="F:ATP binding"/>
    <property type="evidence" value="ECO:0007669"/>
    <property type="project" value="UniProtKB-KW"/>
</dbReference>
<dbReference type="InterPro" id="IPR002197">
    <property type="entry name" value="HTH_Fis"/>
</dbReference>
<dbReference type="PANTHER" id="PTHR32071">
    <property type="entry name" value="TRANSCRIPTIONAL REGULATORY PROTEIN"/>
    <property type="match status" value="1"/>
</dbReference>
<dbReference type="SUPFAM" id="SSF55781">
    <property type="entry name" value="GAF domain-like"/>
    <property type="match status" value="1"/>
</dbReference>
<dbReference type="Pfam" id="PF25601">
    <property type="entry name" value="AAA_lid_14"/>
    <property type="match status" value="1"/>
</dbReference>
<dbReference type="InterPro" id="IPR002078">
    <property type="entry name" value="Sigma_54_int"/>
</dbReference>